<dbReference type="SUPFAM" id="SSF53822">
    <property type="entry name" value="Periplasmic binding protein-like I"/>
    <property type="match status" value="1"/>
</dbReference>
<dbReference type="PATRIC" id="fig|1122147.4.peg.2481"/>
<dbReference type="InterPro" id="IPR036390">
    <property type="entry name" value="WH_DNA-bd_sf"/>
</dbReference>
<organism evidence="6 7">
    <name type="scientific">Schleiferilactobacillus harbinensis DSM 16991</name>
    <dbReference type="NCBI Taxonomy" id="1122147"/>
    <lineage>
        <taxon>Bacteria</taxon>
        <taxon>Bacillati</taxon>
        <taxon>Bacillota</taxon>
        <taxon>Bacilli</taxon>
        <taxon>Lactobacillales</taxon>
        <taxon>Lactobacillaceae</taxon>
        <taxon>Schleiferilactobacillus</taxon>
    </lineage>
</organism>
<name>A0A0R1XLT6_9LACO</name>
<dbReference type="PRINTS" id="PR00035">
    <property type="entry name" value="HTHGNTR"/>
</dbReference>
<accession>A0A0R1XLT6</accession>
<dbReference type="RefSeq" id="WP_027827872.1">
    <property type="nucleotide sequence ID" value="NZ_AUEH01000008.1"/>
</dbReference>
<keyword evidence="1" id="KW-0678">Repressor</keyword>
<dbReference type="SUPFAM" id="SSF46785">
    <property type="entry name" value="Winged helix' DNA-binding domain"/>
    <property type="match status" value="1"/>
</dbReference>
<dbReference type="CDD" id="cd06267">
    <property type="entry name" value="PBP1_LacI_sugar_binding-like"/>
    <property type="match status" value="1"/>
</dbReference>
<dbReference type="PANTHER" id="PTHR30146">
    <property type="entry name" value="LACI-RELATED TRANSCRIPTIONAL REPRESSOR"/>
    <property type="match status" value="1"/>
</dbReference>
<dbReference type="Proteomes" id="UP000050949">
    <property type="component" value="Unassembled WGS sequence"/>
</dbReference>
<keyword evidence="2" id="KW-0805">Transcription regulation</keyword>
<feature type="domain" description="HTH gntR-type" evidence="5">
    <location>
        <begin position="7"/>
        <end position="75"/>
    </location>
</feature>
<dbReference type="GO" id="GO:0000976">
    <property type="term" value="F:transcription cis-regulatory region binding"/>
    <property type="evidence" value="ECO:0007669"/>
    <property type="project" value="TreeGrafter"/>
</dbReference>
<evidence type="ECO:0000256" key="4">
    <source>
        <dbReference type="ARBA" id="ARBA00023163"/>
    </source>
</evidence>
<evidence type="ECO:0000259" key="5">
    <source>
        <dbReference type="PROSITE" id="PS50949"/>
    </source>
</evidence>
<dbReference type="PROSITE" id="PS50949">
    <property type="entry name" value="HTH_GNTR"/>
    <property type="match status" value="1"/>
</dbReference>
<keyword evidence="3" id="KW-0238">DNA-binding</keyword>
<dbReference type="OrthoDB" id="457376at2"/>
<dbReference type="EMBL" id="AZFW01000044">
    <property type="protein sequence ID" value="KRM27644.1"/>
    <property type="molecule type" value="Genomic_DNA"/>
</dbReference>
<evidence type="ECO:0000256" key="1">
    <source>
        <dbReference type="ARBA" id="ARBA00022491"/>
    </source>
</evidence>
<dbReference type="PANTHER" id="PTHR30146:SF95">
    <property type="entry name" value="RIBOSE OPERON REPRESSOR"/>
    <property type="match status" value="1"/>
</dbReference>
<gene>
    <name evidence="6" type="ORF">FC91_GL002402</name>
</gene>
<comment type="caution">
    <text evidence="6">The sequence shown here is derived from an EMBL/GenBank/DDBJ whole genome shotgun (WGS) entry which is preliminary data.</text>
</comment>
<dbReference type="Gene3D" id="3.40.50.2300">
    <property type="match status" value="2"/>
</dbReference>
<dbReference type="InterPro" id="IPR036388">
    <property type="entry name" value="WH-like_DNA-bd_sf"/>
</dbReference>
<dbReference type="eggNOG" id="COG1609">
    <property type="taxonomic scope" value="Bacteria"/>
</dbReference>
<dbReference type="Pfam" id="PF00392">
    <property type="entry name" value="GntR"/>
    <property type="match status" value="1"/>
</dbReference>
<dbReference type="Gene3D" id="1.10.10.10">
    <property type="entry name" value="Winged helix-like DNA-binding domain superfamily/Winged helix DNA-binding domain"/>
    <property type="match status" value="1"/>
</dbReference>
<dbReference type="AlphaFoldDB" id="A0A0R1XLT6"/>
<dbReference type="SMART" id="SM00345">
    <property type="entry name" value="HTH_GNTR"/>
    <property type="match status" value="1"/>
</dbReference>
<dbReference type="InterPro" id="IPR028082">
    <property type="entry name" value="Peripla_BP_I"/>
</dbReference>
<reference evidence="6 7" key="1">
    <citation type="journal article" date="2015" name="Genome Announc.">
        <title>Expanding the biotechnology potential of lactobacilli through comparative genomics of 213 strains and associated genera.</title>
        <authorList>
            <person name="Sun Z."/>
            <person name="Harris H.M."/>
            <person name="McCann A."/>
            <person name="Guo C."/>
            <person name="Argimon S."/>
            <person name="Zhang W."/>
            <person name="Yang X."/>
            <person name="Jeffery I.B."/>
            <person name="Cooney J.C."/>
            <person name="Kagawa T.F."/>
            <person name="Liu W."/>
            <person name="Song Y."/>
            <person name="Salvetti E."/>
            <person name="Wrobel A."/>
            <person name="Rasinkangas P."/>
            <person name="Parkhill J."/>
            <person name="Rea M.C."/>
            <person name="O'Sullivan O."/>
            <person name="Ritari J."/>
            <person name="Douillard F.P."/>
            <person name="Paul Ross R."/>
            <person name="Yang R."/>
            <person name="Briner A.E."/>
            <person name="Felis G.E."/>
            <person name="de Vos W.M."/>
            <person name="Barrangou R."/>
            <person name="Klaenhammer T.R."/>
            <person name="Caufield P.W."/>
            <person name="Cui Y."/>
            <person name="Zhang H."/>
            <person name="O'Toole P.W."/>
        </authorList>
    </citation>
    <scope>NUCLEOTIDE SEQUENCE [LARGE SCALE GENOMIC DNA]</scope>
    <source>
        <strain evidence="6 7">DSM 16991</strain>
    </source>
</reference>
<evidence type="ECO:0000256" key="2">
    <source>
        <dbReference type="ARBA" id="ARBA00023015"/>
    </source>
</evidence>
<dbReference type="InterPro" id="IPR000524">
    <property type="entry name" value="Tscrpt_reg_HTH_GntR"/>
</dbReference>
<dbReference type="CDD" id="cd07377">
    <property type="entry name" value="WHTH_GntR"/>
    <property type="match status" value="1"/>
</dbReference>
<sequence>MEYSTYKPLYEQIFEDLKTQINAGHYPIGEKLPPEKTLMGTYKVSRITVQKAVNLLASEGIVTRRAGVGTTVLKKTELSPHKKMLGAILPGILESFGAKLLIGLTDAAAKKGYPLIIKFSGEDEDQENQCLQELLDAHVKGIFINPLQRSFYDPLLMQLILKKFPVVVIDKQLVGIDEVFAGTNHLASARQLAQQISALGHQNICVIGYHDVSNSTLAIRQEAFSQVYATTDYPLKASAFAHIIETTYAHHDGKNALAEDIQRIKDCIMTNKPTCLIVLDSYIGSLVREATMEMGLSVPLDIGIAGFDPNNDIIRSVRYTCIVQDEEAIAASAVDLMTKILTNKPLANRTVKLPSRYIDYGTVVNRGLMHVIP</sequence>
<keyword evidence="4" id="KW-0804">Transcription</keyword>
<dbReference type="InterPro" id="IPR025997">
    <property type="entry name" value="SBP_2_dom"/>
</dbReference>
<protein>
    <recommendedName>
        <fullName evidence="5">HTH gntR-type domain-containing protein</fullName>
    </recommendedName>
</protein>
<evidence type="ECO:0000313" key="6">
    <source>
        <dbReference type="EMBL" id="KRM27644.1"/>
    </source>
</evidence>
<dbReference type="GO" id="GO:0003700">
    <property type="term" value="F:DNA-binding transcription factor activity"/>
    <property type="evidence" value="ECO:0007669"/>
    <property type="project" value="InterPro"/>
</dbReference>
<evidence type="ECO:0000313" key="7">
    <source>
        <dbReference type="Proteomes" id="UP000050949"/>
    </source>
</evidence>
<dbReference type="Pfam" id="PF13407">
    <property type="entry name" value="Peripla_BP_4"/>
    <property type="match status" value="1"/>
</dbReference>
<evidence type="ECO:0000256" key="3">
    <source>
        <dbReference type="ARBA" id="ARBA00023125"/>
    </source>
</evidence>
<proteinExistence type="predicted"/>